<protein>
    <submittedName>
        <fullName evidence="2">Uncharacterized protein</fullName>
    </submittedName>
</protein>
<proteinExistence type="predicted"/>
<accession>A0A376C1C4</accession>
<dbReference type="RefSeq" id="WP_002686539.1">
    <property type="nucleotide sequence ID" value="NZ_UFTJ01000001.1"/>
</dbReference>
<dbReference type="Proteomes" id="UP000255515">
    <property type="component" value="Unassembled WGS sequence"/>
</dbReference>
<evidence type="ECO:0000313" key="3">
    <source>
        <dbReference type="Proteomes" id="UP000255515"/>
    </source>
</evidence>
<evidence type="ECO:0000313" key="2">
    <source>
        <dbReference type="EMBL" id="SSZ47040.1"/>
    </source>
</evidence>
<organism evidence="2 3">
    <name type="scientific">Bergeyella zoohelcum</name>
    <dbReference type="NCBI Taxonomy" id="1015"/>
    <lineage>
        <taxon>Bacteria</taxon>
        <taxon>Pseudomonadati</taxon>
        <taxon>Bacteroidota</taxon>
        <taxon>Flavobacteriia</taxon>
        <taxon>Flavobacteriales</taxon>
        <taxon>Weeksellaceae</taxon>
        <taxon>Bergeyella</taxon>
    </lineage>
</organism>
<dbReference type="AlphaFoldDB" id="A0A376C1C4"/>
<feature type="chain" id="PRO_5016878821" evidence="1">
    <location>
        <begin position="19"/>
        <end position="209"/>
    </location>
</feature>
<dbReference type="EMBL" id="UFTJ01000001">
    <property type="protein sequence ID" value="SSZ47040.1"/>
    <property type="molecule type" value="Genomic_DNA"/>
</dbReference>
<sequence length="209" mass="23970">MKKMIIIVMLLASVFSYTQTVFDRQLTVNIQKVHAVKTIAELETLFTDFSNLTTKLDKNTHWMTYYYAGFSAYQQAVLMKKQNPNTNVNTFLGLAYKYANSAKFNQENAETFVLVGLIELAILENGKVFTKNIEESIKNYLRQAELLEPKNLRVLLLKAKVAKAFPTEYQDAKIQIQSVLQEAKRKNSMKKGDIPTWGKMEIDIVLSQL</sequence>
<reference evidence="2 3" key="1">
    <citation type="submission" date="2018-06" db="EMBL/GenBank/DDBJ databases">
        <authorList>
            <consortium name="Pathogen Informatics"/>
            <person name="Doyle S."/>
        </authorList>
    </citation>
    <scope>NUCLEOTIDE SEQUENCE [LARGE SCALE GENOMIC DNA]</scope>
    <source>
        <strain evidence="2 3">NCTC11661</strain>
    </source>
</reference>
<gene>
    <name evidence="2" type="ORF">NCTC11661_00703</name>
</gene>
<keyword evidence="1" id="KW-0732">Signal</keyword>
<feature type="signal peptide" evidence="1">
    <location>
        <begin position="1"/>
        <end position="18"/>
    </location>
</feature>
<name>A0A376C1C4_9FLAO</name>
<evidence type="ECO:0000256" key="1">
    <source>
        <dbReference type="SAM" id="SignalP"/>
    </source>
</evidence>